<comment type="caution">
    <text evidence="3">The sequence shown here is derived from an EMBL/GenBank/DDBJ whole genome shotgun (WGS) entry which is preliminary data.</text>
</comment>
<dbReference type="GO" id="GO:0016810">
    <property type="term" value="F:hydrolase activity, acting on carbon-nitrogen (but not peptide) bonds"/>
    <property type="evidence" value="ECO:0007669"/>
    <property type="project" value="InterPro"/>
</dbReference>
<gene>
    <name evidence="3" type="ORF">GGP71_000368</name>
</gene>
<dbReference type="InterPro" id="IPR006680">
    <property type="entry name" value="Amidohydro-rel"/>
</dbReference>
<dbReference type="Proteomes" id="UP001155027">
    <property type="component" value="Unassembled WGS sequence"/>
</dbReference>
<sequence>MLSPFRPRPQRVFAGLTLLVALLLALPAHAQKQPGFQGPFALTNAQVIVAPGDTLDDGTVVIRDDSIAAVGPDVSVPSDAQAFDLSSQMVYPGFIDSGTHLGLAEIGSLPETRDFNEIGDLTAHMNALTAVNPSTVHVPTTRVHGITSVITEPENGILPGTAALIGLHGYTPEQMHLGDVTLTKLNFPSVGRQGPSDERSPETIQKEAEKALTQLNDLWAQAERYARIDSAVAEQPEARRQPEFVPAMEGLLPVIRGEQPLMISANAAADISKALDWAEERGVLDQLILSGALEGWRVADEIAAANVPVLVGSIMQPPSRESDRYDKAYRTPALLHDAGVTVALRSGKTENVRNLVFHAGFAASHGLGKTEALRAITANPARIFGVADQVGTIEVGKRANLFVANGDPLQPATDVQHLFIDGYKLPLENRATKLYDEFLNRNPGLTK</sequence>
<dbReference type="InterPro" id="IPR051781">
    <property type="entry name" value="Metallo-dep_Hydrolase"/>
</dbReference>
<accession>A0A9X2TEM0</accession>
<feature type="domain" description="Amidohydrolase-related" evidence="2">
    <location>
        <begin position="358"/>
        <end position="415"/>
    </location>
</feature>
<dbReference type="EMBL" id="JANUAU010000001">
    <property type="protein sequence ID" value="MCS3676472.1"/>
    <property type="molecule type" value="Genomic_DNA"/>
</dbReference>
<evidence type="ECO:0000313" key="4">
    <source>
        <dbReference type="Proteomes" id="UP001155027"/>
    </source>
</evidence>
<dbReference type="SUPFAM" id="SSF51338">
    <property type="entry name" value="Composite domain of metallo-dependent hydrolases"/>
    <property type="match status" value="1"/>
</dbReference>
<dbReference type="RefSeq" id="WP_183958478.1">
    <property type="nucleotide sequence ID" value="NZ_JACIFB010000002.1"/>
</dbReference>
<dbReference type="Gene3D" id="3.20.20.140">
    <property type="entry name" value="Metal-dependent hydrolases"/>
    <property type="match status" value="1"/>
</dbReference>
<dbReference type="PANTHER" id="PTHR43135">
    <property type="entry name" value="ALPHA-D-RIBOSE 1-METHYLPHOSPHONATE 5-TRIPHOSPHATE DIPHOSPHATASE"/>
    <property type="match status" value="1"/>
</dbReference>
<proteinExistence type="predicted"/>
<name>A0A9X2TEM0_9BACT</name>
<protein>
    <submittedName>
        <fullName evidence="3">Imidazolonepropionase-like amidohydrolase</fullName>
    </submittedName>
</protein>
<dbReference type="Pfam" id="PF01979">
    <property type="entry name" value="Amidohydro_1"/>
    <property type="match status" value="1"/>
</dbReference>
<dbReference type="AlphaFoldDB" id="A0A9X2TEM0"/>
<organism evidence="3 4">
    <name type="scientific">Salinibacter ruber</name>
    <dbReference type="NCBI Taxonomy" id="146919"/>
    <lineage>
        <taxon>Bacteria</taxon>
        <taxon>Pseudomonadati</taxon>
        <taxon>Rhodothermota</taxon>
        <taxon>Rhodothermia</taxon>
        <taxon>Rhodothermales</taxon>
        <taxon>Salinibacteraceae</taxon>
        <taxon>Salinibacter</taxon>
    </lineage>
</organism>
<feature type="signal peptide" evidence="1">
    <location>
        <begin position="1"/>
        <end position="30"/>
    </location>
</feature>
<dbReference type="SUPFAM" id="SSF51556">
    <property type="entry name" value="Metallo-dependent hydrolases"/>
    <property type="match status" value="1"/>
</dbReference>
<evidence type="ECO:0000259" key="2">
    <source>
        <dbReference type="Pfam" id="PF01979"/>
    </source>
</evidence>
<reference evidence="3" key="1">
    <citation type="submission" date="2022-08" db="EMBL/GenBank/DDBJ databases">
        <title>Genomic Encyclopedia of Type Strains, Phase V (KMG-V): Genome sequencing to study the core and pangenomes of soil and plant-associated prokaryotes.</title>
        <authorList>
            <person name="Whitman W."/>
        </authorList>
    </citation>
    <scope>NUCLEOTIDE SEQUENCE</scope>
    <source>
        <strain evidence="3">0</strain>
    </source>
</reference>
<dbReference type="PANTHER" id="PTHR43135:SF3">
    <property type="entry name" value="ALPHA-D-RIBOSE 1-METHYLPHOSPHONATE 5-TRIPHOSPHATE DIPHOSPHATASE"/>
    <property type="match status" value="1"/>
</dbReference>
<keyword evidence="1" id="KW-0732">Signal</keyword>
<dbReference type="InterPro" id="IPR032466">
    <property type="entry name" value="Metal_Hydrolase"/>
</dbReference>
<feature type="chain" id="PRO_5040900248" evidence="1">
    <location>
        <begin position="31"/>
        <end position="447"/>
    </location>
</feature>
<dbReference type="InterPro" id="IPR011059">
    <property type="entry name" value="Metal-dep_hydrolase_composite"/>
</dbReference>
<evidence type="ECO:0000313" key="3">
    <source>
        <dbReference type="EMBL" id="MCS3676472.1"/>
    </source>
</evidence>
<evidence type="ECO:0000256" key="1">
    <source>
        <dbReference type="SAM" id="SignalP"/>
    </source>
</evidence>